<feature type="region of interest" description="Disordered" evidence="1">
    <location>
        <begin position="174"/>
        <end position="196"/>
    </location>
</feature>
<name>A0A166FDL4_DAUCS</name>
<evidence type="ECO:0000313" key="3">
    <source>
        <dbReference type="Proteomes" id="UP000077755"/>
    </source>
</evidence>
<evidence type="ECO:0000313" key="2">
    <source>
        <dbReference type="EMBL" id="WOG90347.1"/>
    </source>
</evidence>
<feature type="region of interest" description="Disordered" evidence="1">
    <location>
        <begin position="119"/>
        <end position="148"/>
    </location>
</feature>
<dbReference type="AlphaFoldDB" id="A0A166FDL4"/>
<dbReference type="SMART" id="SM00355">
    <property type="entry name" value="ZnF_C2H2"/>
    <property type="match status" value="2"/>
</dbReference>
<dbReference type="PANTHER" id="PTHR46326:SF2">
    <property type="entry name" value="ZINC FINGER PROTEIN ZAT1-RELATED"/>
    <property type="match status" value="1"/>
</dbReference>
<reference evidence="2" key="1">
    <citation type="journal article" date="2016" name="Nat. Genet.">
        <title>A high-quality carrot genome assembly provides new insights into carotenoid accumulation and asterid genome evolution.</title>
        <authorList>
            <person name="Iorizzo M."/>
            <person name="Ellison S."/>
            <person name="Senalik D."/>
            <person name="Zeng P."/>
            <person name="Satapoomin P."/>
            <person name="Huang J."/>
            <person name="Bowman M."/>
            <person name="Iovene M."/>
            <person name="Sanseverino W."/>
            <person name="Cavagnaro P."/>
            <person name="Yildiz M."/>
            <person name="Macko-Podgorni A."/>
            <person name="Moranska E."/>
            <person name="Grzebelus E."/>
            <person name="Grzebelus D."/>
            <person name="Ashrafi H."/>
            <person name="Zheng Z."/>
            <person name="Cheng S."/>
            <person name="Spooner D."/>
            <person name="Van Deynze A."/>
            <person name="Simon P."/>
        </authorList>
    </citation>
    <scope>NUCLEOTIDE SEQUENCE</scope>
    <source>
        <tissue evidence="2">Leaf</tissue>
    </source>
</reference>
<dbReference type="Gramene" id="KZN07657">
    <property type="protein sequence ID" value="KZN07657"/>
    <property type="gene ID" value="DCAR_008494"/>
</dbReference>
<dbReference type="Pfam" id="PF13912">
    <property type="entry name" value="zf-C2H2_6"/>
    <property type="match status" value="2"/>
</dbReference>
<dbReference type="EMBL" id="CP093344">
    <property type="protein sequence ID" value="WOG90347.1"/>
    <property type="molecule type" value="Genomic_DNA"/>
</dbReference>
<evidence type="ECO:0000256" key="1">
    <source>
        <dbReference type="SAM" id="MobiDB-lite"/>
    </source>
</evidence>
<dbReference type="KEGG" id="dcr:108207878"/>
<protein>
    <submittedName>
        <fullName evidence="2">Uncharacterized protein</fullName>
    </submittedName>
</protein>
<reference evidence="2" key="2">
    <citation type="submission" date="2022-03" db="EMBL/GenBank/DDBJ databases">
        <title>Draft title - Genomic analysis of global carrot germplasm unveils the trajectory of domestication and the origin of high carotenoid orange carrot.</title>
        <authorList>
            <person name="Iorizzo M."/>
            <person name="Ellison S."/>
            <person name="Senalik D."/>
            <person name="Macko-Podgorni A."/>
            <person name="Grzebelus D."/>
            <person name="Bostan H."/>
            <person name="Rolling W."/>
            <person name="Curaba J."/>
            <person name="Simon P."/>
        </authorList>
    </citation>
    <scope>NUCLEOTIDE SEQUENCE</scope>
    <source>
        <tissue evidence="2">Leaf</tissue>
    </source>
</reference>
<accession>A0A166FDL4</accession>
<dbReference type="PROSITE" id="PS00028">
    <property type="entry name" value="ZINC_FINGER_C2H2_1"/>
    <property type="match status" value="2"/>
</dbReference>
<organism evidence="2 3">
    <name type="scientific">Daucus carota subsp. sativus</name>
    <name type="common">Carrot</name>
    <dbReference type="NCBI Taxonomy" id="79200"/>
    <lineage>
        <taxon>Eukaryota</taxon>
        <taxon>Viridiplantae</taxon>
        <taxon>Streptophyta</taxon>
        <taxon>Embryophyta</taxon>
        <taxon>Tracheophyta</taxon>
        <taxon>Spermatophyta</taxon>
        <taxon>Magnoliopsida</taxon>
        <taxon>eudicotyledons</taxon>
        <taxon>Gunneridae</taxon>
        <taxon>Pentapetalae</taxon>
        <taxon>asterids</taxon>
        <taxon>campanulids</taxon>
        <taxon>Apiales</taxon>
        <taxon>Apiaceae</taxon>
        <taxon>Apioideae</taxon>
        <taxon>Scandiceae</taxon>
        <taxon>Daucinae</taxon>
        <taxon>Daucus</taxon>
        <taxon>Daucus sect. Daucus</taxon>
    </lineage>
</organism>
<dbReference type="SUPFAM" id="SSF57667">
    <property type="entry name" value="beta-beta-alpha zinc fingers"/>
    <property type="match status" value="1"/>
</dbReference>
<dbReference type="Proteomes" id="UP000077755">
    <property type="component" value="Chromosome 2"/>
</dbReference>
<sequence length="214" mass="23961">MRSHMFPLPLPPKHQLTNESPESPPSPQPQKDFIYELRENPKKSIKLVDPHFLELGSGLLPQDSDTESVTELLADEDVAACLMTLSRDKWRVKAPSQTRKRSYKCETCNKEFGTFQALGGHGTSHKKVKKRLDHDESMEEKPRKNKENVGRKLHECPVCFRVFGSGQALGGHKRSHFLGSSSTSVSTSSSTSPKQTHEVGFSFIDLNLPLPIDP</sequence>
<feature type="region of interest" description="Disordered" evidence="1">
    <location>
        <begin position="1"/>
        <end position="32"/>
    </location>
</feature>
<feature type="compositionally biased region" description="Basic and acidic residues" evidence="1">
    <location>
        <begin position="132"/>
        <end position="148"/>
    </location>
</feature>
<dbReference type="Gene3D" id="3.30.160.60">
    <property type="entry name" value="Classic Zinc Finger"/>
    <property type="match status" value="1"/>
</dbReference>
<dbReference type="GO" id="GO:0006355">
    <property type="term" value="P:regulation of DNA-templated transcription"/>
    <property type="evidence" value="ECO:0007669"/>
    <property type="project" value="InterPro"/>
</dbReference>
<dbReference type="InterPro" id="IPR013087">
    <property type="entry name" value="Znf_C2H2_type"/>
</dbReference>
<dbReference type="OrthoDB" id="9411774at2759"/>
<feature type="compositionally biased region" description="Low complexity" evidence="1">
    <location>
        <begin position="180"/>
        <end position="192"/>
    </location>
</feature>
<dbReference type="PROSITE" id="PS50157">
    <property type="entry name" value="ZINC_FINGER_C2H2_2"/>
    <property type="match status" value="2"/>
</dbReference>
<keyword evidence="3" id="KW-1185">Reference proteome</keyword>
<dbReference type="PANTHER" id="PTHR46326">
    <property type="entry name" value="ZINC FINGER PROTEIN ZAT1-RELATED"/>
    <property type="match status" value="1"/>
</dbReference>
<dbReference type="InterPro" id="IPR036236">
    <property type="entry name" value="Znf_C2H2_sf"/>
</dbReference>
<proteinExistence type="predicted"/>
<gene>
    <name evidence="2" type="ORF">DCAR_0209591</name>
</gene>
<dbReference type="InterPro" id="IPR044303">
    <property type="entry name" value="ZAT1/4/9"/>
</dbReference>